<dbReference type="InterPro" id="IPR012341">
    <property type="entry name" value="6hp_glycosidase-like_sf"/>
</dbReference>
<dbReference type="Gene3D" id="1.50.10.10">
    <property type="match status" value="1"/>
</dbReference>
<dbReference type="InterPro" id="IPR013737">
    <property type="entry name" value="Bac_rhamnosid_N"/>
</dbReference>
<evidence type="ECO:0000259" key="7">
    <source>
        <dbReference type="Pfam" id="PF17390"/>
    </source>
</evidence>
<dbReference type="Gene3D" id="2.60.420.10">
    <property type="entry name" value="Maltose phosphorylase, domain 3"/>
    <property type="match status" value="1"/>
</dbReference>
<dbReference type="InterPro" id="IPR035396">
    <property type="entry name" value="Bac_rhamnosid6H"/>
</dbReference>
<dbReference type="Gene3D" id="2.60.120.260">
    <property type="entry name" value="Galactose-binding domain-like"/>
    <property type="match status" value="2"/>
</dbReference>
<dbReference type="Gene3D" id="2.60.40.10">
    <property type="entry name" value="Immunoglobulins"/>
    <property type="match status" value="1"/>
</dbReference>
<name>A0ABP9HV88_9ACTN</name>
<dbReference type="Pfam" id="PF25788">
    <property type="entry name" value="Ig_Rha78A_N"/>
    <property type="match status" value="1"/>
</dbReference>
<dbReference type="InterPro" id="IPR035398">
    <property type="entry name" value="Bac_rhamnosid_C"/>
</dbReference>
<dbReference type="PIRSF" id="PIRSF010631">
    <property type="entry name" value="A-rhamnsds"/>
    <property type="match status" value="1"/>
</dbReference>
<dbReference type="Pfam" id="PF08531">
    <property type="entry name" value="Bac_rhamnosid_N"/>
    <property type="match status" value="1"/>
</dbReference>
<keyword evidence="9" id="KW-1185">Reference proteome</keyword>
<gene>
    <name evidence="8" type="ORF">GCM10023225_19240</name>
</gene>
<evidence type="ECO:0000259" key="5">
    <source>
        <dbReference type="Pfam" id="PF08531"/>
    </source>
</evidence>
<feature type="domain" description="Alpha-L-rhamnosidase concanavalin-like" evidence="4">
    <location>
        <begin position="341"/>
        <end position="438"/>
    </location>
</feature>
<dbReference type="Proteomes" id="UP001501195">
    <property type="component" value="Unassembled WGS sequence"/>
</dbReference>
<feature type="domain" description="Alpha-L-rhamnosidase six-hairpin glycosidase" evidence="6">
    <location>
        <begin position="445"/>
        <end position="794"/>
    </location>
</feature>
<dbReference type="EMBL" id="BAABIL010000265">
    <property type="protein sequence ID" value="GAA4978823.1"/>
    <property type="molecule type" value="Genomic_DNA"/>
</dbReference>
<evidence type="ECO:0000256" key="3">
    <source>
        <dbReference type="ARBA" id="ARBA00022801"/>
    </source>
</evidence>
<sequence length="877" mass="95554">MRHRPDVVITDLRAEHGDPRLGLGTARPRLSWIARPTAAPPDGWRQSAYEVLVEPVPALVGAERAPTWSSGRIGSGDSVLVPWPAQPLSSRERVRVRVRAWSPDRPEPTAASAPLEIEAGLLQASDWVAVPIGPDWDEDPGADHRPALLRRDVHLPAPVARARLHLSAHGLCEAELNGRRVGDDVLAPGWTSYHHRLRYRTHDVTALLHEGDNALGAWLADGWYRGRYGTHGGNRNLYGERTALLAQLEVDLTDGRRVVVATGPEQDPRGWRAAHGPVTASSLYDGESYDARLAVPFSLAGFDDSGWAGVRTYERDPATLVAADGPAVRCTREVLPQAVLTTPSGRTVLDFGQNLAGRVRLRVRGSAGERVQLRHAEVLQDGELYTRTLQTAAATDTYVLAGAPGGEEWEPRFTLHGFRYVEVTGWPGRLHEGDVVARAHHSDLRRTGWFTCSDERLNRLHENVVWSMRSNFVDIPTDCPQRDERLGWTGDIQVFGPTASFLYDCAGFLSGWLADVAAEQLPDGTVPWYVPMIPAEFWDPPQPGAVWGDVAVLLPHVLHERYGDAGVLRRQYDSARAWVDLVERLAGPSRLWNTGLQLGDWLDPAAPPEEPAAARTDRYLVATAYFAHSARTLAGIAQVLGEQEDAARYTDLARQVREAFVAEHATADGRLSSDAQTAYALAIVFDLLPADRRAAAGTRLAELVAADGHRVATGFAGVNLVADALTRTGHDEAAYALLTETGCPSWLYQVSMGATTTWERWDSMLPDGTVNPGHMTSFNHYALGSIADWVHRSVAGLAPAAPGYRRLLVRPRPGRGLASASARHETPYGPAAVSWRRRGGGLVVDVDVPLGVTATIDLPGHPVGHVGAGRHHFETES</sequence>
<dbReference type="InterPro" id="IPR008928">
    <property type="entry name" value="6-hairpin_glycosidase_sf"/>
</dbReference>
<feature type="domain" description="Bacterial alpha-L-rhamnosidase N-terminal" evidence="5">
    <location>
        <begin position="159"/>
        <end position="331"/>
    </location>
</feature>
<organism evidence="8 9">
    <name type="scientific">Kineococcus glutinatus</name>
    <dbReference type="NCBI Taxonomy" id="1070872"/>
    <lineage>
        <taxon>Bacteria</taxon>
        <taxon>Bacillati</taxon>
        <taxon>Actinomycetota</taxon>
        <taxon>Actinomycetes</taxon>
        <taxon>Kineosporiales</taxon>
        <taxon>Kineosporiaceae</taxon>
        <taxon>Kineococcus</taxon>
    </lineage>
</organism>
<dbReference type="EC" id="3.2.1.40" evidence="2"/>
<dbReference type="PANTHER" id="PTHR33307:SF6">
    <property type="entry name" value="ALPHA-RHAMNOSIDASE (EUROFUNG)-RELATED"/>
    <property type="match status" value="1"/>
</dbReference>
<evidence type="ECO:0000259" key="6">
    <source>
        <dbReference type="Pfam" id="PF17389"/>
    </source>
</evidence>
<dbReference type="Pfam" id="PF17389">
    <property type="entry name" value="Bac_rhamnosid6H"/>
    <property type="match status" value="1"/>
</dbReference>
<evidence type="ECO:0000259" key="4">
    <source>
        <dbReference type="Pfam" id="PF05592"/>
    </source>
</evidence>
<dbReference type="Pfam" id="PF17390">
    <property type="entry name" value="Bac_rhamnosid_C"/>
    <property type="match status" value="1"/>
</dbReference>
<proteinExistence type="predicted"/>
<comment type="catalytic activity">
    <reaction evidence="1">
        <text>Hydrolysis of terminal non-reducing alpha-L-rhamnose residues in alpha-L-rhamnosides.</text>
        <dbReference type="EC" id="3.2.1.40"/>
    </reaction>
</comment>
<reference evidence="9" key="1">
    <citation type="journal article" date="2019" name="Int. J. Syst. Evol. Microbiol.">
        <title>The Global Catalogue of Microorganisms (GCM) 10K type strain sequencing project: providing services to taxonomists for standard genome sequencing and annotation.</title>
        <authorList>
            <consortium name="The Broad Institute Genomics Platform"/>
            <consortium name="The Broad Institute Genome Sequencing Center for Infectious Disease"/>
            <person name="Wu L."/>
            <person name="Ma J."/>
        </authorList>
    </citation>
    <scope>NUCLEOTIDE SEQUENCE [LARGE SCALE GENOMIC DNA]</scope>
    <source>
        <strain evidence="9">JCM 18126</strain>
    </source>
</reference>
<dbReference type="InterPro" id="IPR013783">
    <property type="entry name" value="Ig-like_fold"/>
</dbReference>
<evidence type="ECO:0000313" key="8">
    <source>
        <dbReference type="EMBL" id="GAA4978823.1"/>
    </source>
</evidence>
<dbReference type="SUPFAM" id="SSF48208">
    <property type="entry name" value="Six-hairpin glycosidases"/>
    <property type="match status" value="1"/>
</dbReference>
<dbReference type="RefSeq" id="WP_345712276.1">
    <property type="nucleotide sequence ID" value="NZ_BAABIL010000265.1"/>
</dbReference>
<evidence type="ECO:0000256" key="2">
    <source>
        <dbReference type="ARBA" id="ARBA00012652"/>
    </source>
</evidence>
<keyword evidence="3" id="KW-0378">Hydrolase</keyword>
<evidence type="ECO:0000256" key="1">
    <source>
        <dbReference type="ARBA" id="ARBA00001445"/>
    </source>
</evidence>
<comment type="caution">
    <text evidence="8">The sequence shown here is derived from an EMBL/GenBank/DDBJ whole genome shotgun (WGS) entry which is preliminary data.</text>
</comment>
<dbReference type="Pfam" id="PF05592">
    <property type="entry name" value="Bac_rhamnosid"/>
    <property type="match status" value="1"/>
</dbReference>
<evidence type="ECO:0000313" key="9">
    <source>
        <dbReference type="Proteomes" id="UP001501195"/>
    </source>
</evidence>
<accession>A0ABP9HV88</accession>
<dbReference type="PANTHER" id="PTHR33307">
    <property type="entry name" value="ALPHA-RHAMNOSIDASE (EUROFUNG)"/>
    <property type="match status" value="1"/>
</dbReference>
<dbReference type="InterPro" id="IPR008902">
    <property type="entry name" value="Rhamnosid_concanavalin"/>
</dbReference>
<dbReference type="InterPro" id="IPR016007">
    <property type="entry name" value="Alpha_rhamnosid"/>
</dbReference>
<feature type="domain" description="Alpha-L-rhamnosidase C-terminal" evidence="7">
    <location>
        <begin position="796"/>
        <end position="866"/>
    </location>
</feature>
<protein>
    <recommendedName>
        <fullName evidence="2">alpha-L-rhamnosidase</fullName>
        <ecNumber evidence="2">3.2.1.40</ecNumber>
    </recommendedName>
</protein>